<dbReference type="PROSITE" id="PS51180">
    <property type="entry name" value="BRO1"/>
    <property type="match status" value="1"/>
</dbReference>
<evidence type="ECO:0000259" key="1">
    <source>
        <dbReference type="PROSITE" id="PS51180"/>
    </source>
</evidence>
<comment type="caution">
    <text evidence="2">The sequence shown here is derived from an EMBL/GenBank/DDBJ whole genome shotgun (WGS) entry which is preliminary data.</text>
</comment>
<evidence type="ECO:0000313" key="2">
    <source>
        <dbReference type="EMBL" id="KAF6016972.1"/>
    </source>
</evidence>
<accession>A0A7J7ISR4</accession>
<proteinExistence type="predicted"/>
<dbReference type="AlphaFoldDB" id="A0A7J7ISR4"/>
<dbReference type="EMBL" id="VXIV02003445">
    <property type="protein sequence ID" value="KAF6016972.1"/>
    <property type="molecule type" value="Genomic_DNA"/>
</dbReference>
<dbReference type="Pfam" id="PF03097">
    <property type="entry name" value="BRO1"/>
    <property type="match status" value="1"/>
</dbReference>
<keyword evidence="3" id="KW-1185">Reference proteome</keyword>
<dbReference type="InterPro" id="IPR004328">
    <property type="entry name" value="BRO1_dom"/>
</dbReference>
<dbReference type="GO" id="GO:0032456">
    <property type="term" value="P:endocytic recycling"/>
    <property type="evidence" value="ECO:0007669"/>
    <property type="project" value="TreeGrafter"/>
</dbReference>
<sequence>MADNRKSHITAKVAAQCSEFYKTALKHLNGSSASGVFGSSQFQKWKKHIELKESFTLCVTYYYMTLHSENQDLYGERLAYAEAASAKLSECIKLSQGMSDEVTASMQFVSDVVNGKAIAARKDDDFVYHAKVPSFDSLPEIKGAVLVKGLGFEVSDKNISGRDIFSKLVPIEAHEVASLYSEEKAKLLRRIGDSVHQMDETLEQYSASLQLDPQRIDVRLRCHTRPPGGEVCCHRC</sequence>
<dbReference type="Gene3D" id="1.20.120.560">
    <property type="entry name" value="alix/aip1 in complex with the ypdl late domain"/>
    <property type="match status" value="1"/>
</dbReference>
<dbReference type="GO" id="GO:0043328">
    <property type="term" value="P:protein transport to vacuole involved in ubiquitin-dependent protein catabolic process via the multivesicular body sorting pathway"/>
    <property type="evidence" value="ECO:0007669"/>
    <property type="project" value="TreeGrafter"/>
</dbReference>
<name>A0A7J7ISR4_BUGNE</name>
<organism evidence="2 3">
    <name type="scientific">Bugula neritina</name>
    <name type="common">Brown bryozoan</name>
    <name type="synonym">Sertularia neritina</name>
    <dbReference type="NCBI Taxonomy" id="10212"/>
    <lineage>
        <taxon>Eukaryota</taxon>
        <taxon>Metazoa</taxon>
        <taxon>Spiralia</taxon>
        <taxon>Lophotrochozoa</taxon>
        <taxon>Bryozoa</taxon>
        <taxon>Gymnolaemata</taxon>
        <taxon>Cheilostomatida</taxon>
        <taxon>Flustrina</taxon>
        <taxon>Buguloidea</taxon>
        <taxon>Bugulidae</taxon>
        <taxon>Bugula</taxon>
    </lineage>
</organism>
<reference evidence="2" key="1">
    <citation type="submission" date="2020-06" db="EMBL/GenBank/DDBJ databases">
        <title>Draft genome of Bugula neritina, a colonial animal packing powerful symbionts and potential medicines.</title>
        <authorList>
            <person name="Rayko M."/>
        </authorList>
    </citation>
    <scope>NUCLEOTIDE SEQUENCE [LARGE SCALE GENOMIC DNA]</scope>
    <source>
        <strain evidence="2">Kwan_BN1</strain>
    </source>
</reference>
<evidence type="ECO:0000313" key="3">
    <source>
        <dbReference type="Proteomes" id="UP000593567"/>
    </source>
</evidence>
<dbReference type="GO" id="GO:0045022">
    <property type="term" value="P:early endosome to late endosome transport"/>
    <property type="evidence" value="ECO:0007669"/>
    <property type="project" value="TreeGrafter"/>
</dbReference>
<feature type="domain" description="BRO1" evidence="1">
    <location>
        <begin position="1"/>
        <end position="202"/>
    </location>
</feature>
<protein>
    <recommendedName>
        <fullName evidence="1">BRO1 domain-containing protein</fullName>
    </recommendedName>
</protein>
<dbReference type="OrthoDB" id="10266451at2759"/>
<dbReference type="InterPro" id="IPR038499">
    <property type="entry name" value="BRO1_sf"/>
</dbReference>
<dbReference type="PANTHER" id="PTHR23030">
    <property type="entry name" value="PCD6 INTERACTING PROTEIN-RELATED"/>
    <property type="match status" value="1"/>
</dbReference>
<dbReference type="GO" id="GO:0005768">
    <property type="term" value="C:endosome"/>
    <property type="evidence" value="ECO:0007669"/>
    <property type="project" value="TreeGrafter"/>
</dbReference>
<dbReference type="Gene3D" id="1.25.40.280">
    <property type="entry name" value="alix/aip1 like domains"/>
    <property type="match status" value="1"/>
</dbReference>
<dbReference type="PANTHER" id="PTHR23030:SF30">
    <property type="entry name" value="TYROSINE-PROTEIN PHOSPHATASE NON-RECEPTOR TYPE 23"/>
    <property type="match status" value="1"/>
</dbReference>
<dbReference type="Proteomes" id="UP000593567">
    <property type="component" value="Unassembled WGS sequence"/>
</dbReference>
<gene>
    <name evidence="2" type="ORF">EB796_024715</name>
</gene>